<organism evidence="1">
    <name type="scientific">Thaumarchaeota archaeon SCGC AB-539-E09</name>
    <dbReference type="NCBI Taxonomy" id="1198115"/>
    <lineage>
        <taxon>Archaea</taxon>
        <taxon>Nitrososphaerota</taxon>
    </lineage>
</organism>
<dbReference type="PDB" id="4PF1">
    <property type="method" value="X-ray"/>
    <property type="resolution" value="2.10 A"/>
    <property type="chains" value="A/B/C/D=1-623"/>
</dbReference>
<accession>M7TVE7</accession>
<protein>
    <submittedName>
        <fullName evidence="1">Peptidase S15/CocE/NonD</fullName>
    </submittedName>
</protein>
<evidence type="ECO:0000313" key="1">
    <source>
        <dbReference type="EMBL" id="EMR73876.1"/>
    </source>
</evidence>
<reference evidence="1" key="1">
    <citation type="journal article" date="2013" name="Nature">
        <title>Predominant archaea in marine sediments degrade detrital proteins.</title>
        <authorList>
            <person name="Lloyd K.G."/>
            <person name="Schreiber L."/>
            <person name="Petersen D.G."/>
            <person name="Kjeldsen K.U."/>
            <person name="Lever M.A."/>
            <person name="Steen A.D."/>
            <person name="Stepanauskas R."/>
            <person name="Richter M."/>
            <person name="Kleindienst S."/>
            <person name="Lenk S."/>
            <person name="Schramm A."/>
            <person name="Jorgensen B.B."/>
        </authorList>
    </citation>
    <scope>NUCLEOTIDE SEQUENCE</scope>
    <source>
        <strain evidence="1">SCGC AB-539-E09</strain>
    </source>
</reference>
<proteinExistence type="evidence at protein level"/>
<reference evidence="2" key="3">
    <citation type="journal article" date="2015" name="FASEB J.">
        <title>New aminopeptidase from "microbial dark matter" archaeon.</title>
        <authorList>
            <person name="Michalska K."/>
            <person name="Steen A.D."/>
            <person name="Chhor G."/>
            <person name="Endres M."/>
            <person name="Webber A.T."/>
            <person name="Bird J."/>
            <person name="Lloyd K.G."/>
            <person name="Joachimiak A."/>
        </authorList>
    </citation>
    <scope>X-RAY CRYSTALLOGRAPHY (2.10 ANGSTROMS) OF 1-623</scope>
</reference>
<evidence type="ECO:0007829" key="2">
    <source>
        <dbReference type="PDB" id="4PF1"/>
    </source>
</evidence>
<gene>
    <name evidence="1" type="ORF">MCGE09_00221</name>
</gene>
<comment type="caution">
    <text evidence="1">The sequence shown here is derived from an EMBL/GenBank/DDBJ whole genome shotgun (WGS) entry which is preliminary data.</text>
</comment>
<keyword evidence="2" id="KW-0002">3D-structure</keyword>
<reference evidence="1" key="2">
    <citation type="submission" date="2013-03" db="EMBL/GenBank/DDBJ databases">
        <authorList>
            <person name="Lloyd K."/>
            <person name="Schreiber L."/>
            <person name="Petersen D."/>
            <person name="Kjeldsen K."/>
            <person name="Lever M."/>
            <person name="Steen A.D."/>
            <person name="Stepanauskas R."/>
            <person name="Richter M."/>
            <person name="Kleindienst S."/>
            <person name="Lenk S."/>
            <person name="Schramm A."/>
            <person name="Jorgensen B.B."/>
        </authorList>
    </citation>
    <scope>NUCLEOTIDE SEQUENCE</scope>
    <source>
        <strain evidence="1">SCGC AB-539-E09</strain>
    </source>
</reference>
<name>A0ACD6B9S1_9ARCH</name>
<sequence length="623" mass="70921">MKKLRDDFSEDSDSDIPEKFTPKTDLFDYTRREEMIPMRDGVKLNTIILIPKGVQNTPIVLTRTPYHAERRTLRFNSSSLSMVVPQMNDTTSAARYIIVYQDVRGKYGSEGGYMMNKPLTGPLNTTGTDHSTDTYDTIDWLVKNIPESNGRVAAIGGSYEGYTTLMCTINPHPALKAVVPFASMVDGWMGDDWFHMGAFRQEASLPYAYNQEATRKNEIKWWSGSYDTYDAYLRAGNAGAMAASRGMESIGFWKKLAAHPSYDSFWQQQAMDKMLAQHPLTVPMLIVGGLFDQEDIYGSPKLYKVLAPKDPEGKLVHFVLGPWNHGQGRRDARSLGPLQFEGDTGGWFRRNVMQPFLDHYLKDAPKLDIPRVLSYETGANAWHRYDDWPPERTEGQEAHYCDLYVQEDGKLGFEMPAAKQAFDEYVSDPAKPVPYRQRPTIPSYAAESTWGEWLVDDQRHTASRTDVLVWATEPLKEPLRVAGQPVARLFASTSGSDADWVVKIIDVWPDEVPENPKLGGYQQMLSADIFRGRYREDFAVAKPLVPDKVLEYRIPLPQVSHTFLPGHRIMVQVQSSWFPLYDRNPQTFVPNIMFAPPESYRKATQRVWRTAEYPTAIEIHIIS</sequence>
<dbReference type="EMBL" id="ALXK01000027">
    <property type="protein sequence ID" value="EMR73876.1"/>
    <property type="molecule type" value="Genomic_DNA"/>
</dbReference>
<accession>A0ACD6B9S1</accession>